<dbReference type="InterPro" id="IPR036217">
    <property type="entry name" value="MethylDNA_cys_MeTrfase_DNAb"/>
</dbReference>
<keyword evidence="6" id="KW-0227">DNA damage</keyword>
<comment type="catalytic activity">
    <reaction evidence="1">
        <text>a 4-O-methyl-thymidine in DNA + L-cysteinyl-[protein] = a thymidine in DNA + S-methyl-L-cysteinyl-[protein]</text>
        <dbReference type="Rhea" id="RHEA:53428"/>
        <dbReference type="Rhea" id="RHEA-COMP:10131"/>
        <dbReference type="Rhea" id="RHEA-COMP:10132"/>
        <dbReference type="Rhea" id="RHEA-COMP:13555"/>
        <dbReference type="Rhea" id="RHEA-COMP:13556"/>
        <dbReference type="ChEBI" id="CHEBI:29950"/>
        <dbReference type="ChEBI" id="CHEBI:82612"/>
        <dbReference type="ChEBI" id="CHEBI:137386"/>
        <dbReference type="ChEBI" id="CHEBI:137387"/>
        <dbReference type="EC" id="2.1.1.63"/>
    </reaction>
</comment>
<sequence length="98" mass="10959">MNLSQKIDNYPATLFQKKVWHEMRKIPRGSVMSYKELAQKIDKPKAYRAVANACGKNPFPIDVPCHRVIASNNKIGGFSMRGGVSKKKQLLSAEGINL</sequence>
<dbReference type="GO" id="GO:0003908">
    <property type="term" value="F:methylated-DNA-[protein]-cysteine S-methyltransferase activity"/>
    <property type="evidence" value="ECO:0007669"/>
    <property type="project" value="UniProtKB-EC"/>
</dbReference>
<dbReference type="Gene3D" id="1.10.10.10">
    <property type="entry name" value="Winged helix-like DNA-binding domain superfamily/Winged helix DNA-binding domain"/>
    <property type="match status" value="1"/>
</dbReference>
<comment type="catalytic activity">
    <reaction evidence="8">
        <text>a 6-O-methyl-2'-deoxyguanosine in DNA + L-cysteinyl-[protein] = S-methyl-L-cysteinyl-[protein] + a 2'-deoxyguanosine in DNA</text>
        <dbReference type="Rhea" id="RHEA:24000"/>
        <dbReference type="Rhea" id="RHEA-COMP:10131"/>
        <dbReference type="Rhea" id="RHEA-COMP:10132"/>
        <dbReference type="Rhea" id="RHEA-COMP:11367"/>
        <dbReference type="Rhea" id="RHEA-COMP:11368"/>
        <dbReference type="ChEBI" id="CHEBI:29950"/>
        <dbReference type="ChEBI" id="CHEBI:82612"/>
        <dbReference type="ChEBI" id="CHEBI:85445"/>
        <dbReference type="ChEBI" id="CHEBI:85448"/>
        <dbReference type="EC" id="2.1.1.63"/>
    </reaction>
</comment>
<dbReference type="GO" id="GO:0006281">
    <property type="term" value="P:DNA repair"/>
    <property type="evidence" value="ECO:0007669"/>
    <property type="project" value="UniProtKB-KW"/>
</dbReference>
<organism evidence="10 11">
    <name type="scientific">SAR86 cluster bacterium</name>
    <dbReference type="NCBI Taxonomy" id="2030880"/>
    <lineage>
        <taxon>Bacteria</taxon>
        <taxon>Pseudomonadati</taxon>
        <taxon>Pseudomonadota</taxon>
        <taxon>Gammaproteobacteria</taxon>
        <taxon>SAR86 cluster</taxon>
    </lineage>
</organism>
<evidence type="ECO:0000256" key="1">
    <source>
        <dbReference type="ARBA" id="ARBA00001286"/>
    </source>
</evidence>
<accession>A0A368BLJ7</accession>
<evidence type="ECO:0000256" key="6">
    <source>
        <dbReference type="ARBA" id="ARBA00022763"/>
    </source>
</evidence>
<evidence type="ECO:0000256" key="2">
    <source>
        <dbReference type="ARBA" id="ARBA00008711"/>
    </source>
</evidence>
<evidence type="ECO:0000256" key="8">
    <source>
        <dbReference type="ARBA" id="ARBA00049348"/>
    </source>
</evidence>
<comment type="caution">
    <text evidence="10">The sequence shown here is derived from an EMBL/GenBank/DDBJ whole genome shotgun (WGS) entry which is preliminary data.</text>
</comment>
<dbReference type="PROSITE" id="PS00374">
    <property type="entry name" value="MGMT"/>
    <property type="match status" value="1"/>
</dbReference>
<dbReference type="InterPro" id="IPR014048">
    <property type="entry name" value="MethylDNA_cys_MeTrfase_DNA-bd"/>
</dbReference>
<evidence type="ECO:0000313" key="11">
    <source>
        <dbReference type="Proteomes" id="UP000252147"/>
    </source>
</evidence>
<dbReference type="AlphaFoldDB" id="A0A368BLJ7"/>
<dbReference type="Proteomes" id="UP000252147">
    <property type="component" value="Unassembled WGS sequence"/>
</dbReference>
<dbReference type="InterPro" id="IPR036388">
    <property type="entry name" value="WH-like_DNA-bd_sf"/>
</dbReference>
<dbReference type="GO" id="GO:0032259">
    <property type="term" value="P:methylation"/>
    <property type="evidence" value="ECO:0007669"/>
    <property type="project" value="UniProtKB-KW"/>
</dbReference>
<comment type="similarity">
    <text evidence="2">Belongs to the MGMT family.</text>
</comment>
<dbReference type="Pfam" id="PF01035">
    <property type="entry name" value="DNA_binding_1"/>
    <property type="match status" value="1"/>
</dbReference>
<evidence type="ECO:0000259" key="9">
    <source>
        <dbReference type="Pfam" id="PF01035"/>
    </source>
</evidence>
<feature type="domain" description="Methylated-DNA-[protein]-cysteine S-methyltransferase DNA binding" evidence="9">
    <location>
        <begin position="15"/>
        <end position="96"/>
    </location>
</feature>
<dbReference type="FunFam" id="1.10.10.10:FF:000214">
    <property type="entry name" value="Methylated-DNA--protein-cysteine methyltransferase"/>
    <property type="match status" value="1"/>
</dbReference>
<evidence type="ECO:0000256" key="3">
    <source>
        <dbReference type="ARBA" id="ARBA00011918"/>
    </source>
</evidence>
<dbReference type="EMBL" id="QOPD01000007">
    <property type="protein sequence ID" value="RCL37732.1"/>
    <property type="molecule type" value="Genomic_DNA"/>
</dbReference>
<dbReference type="InterPro" id="IPR001497">
    <property type="entry name" value="MethylDNA_cys_MeTrfase_AS"/>
</dbReference>
<dbReference type="PANTHER" id="PTHR10815:SF13">
    <property type="entry name" value="METHYLATED-DNA--PROTEIN-CYSTEINE METHYLTRANSFERASE"/>
    <property type="match status" value="1"/>
</dbReference>
<dbReference type="PANTHER" id="PTHR10815">
    <property type="entry name" value="METHYLATED-DNA--PROTEIN-CYSTEINE METHYLTRANSFERASE"/>
    <property type="match status" value="1"/>
</dbReference>
<evidence type="ECO:0000256" key="4">
    <source>
        <dbReference type="ARBA" id="ARBA00022603"/>
    </source>
</evidence>
<dbReference type="EC" id="2.1.1.63" evidence="3"/>
<protein>
    <recommendedName>
        <fullName evidence="3">methylated-DNA--[protein]-cysteine S-methyltransferase</fullName>
        <ecNumber evidence="3">2.1.1.63</ecNumber>
    </recommendedName>
</protein>
<name>A0A368BLJ7_9GAMM</name>
<evidence type="ECO:0000313" key="10">
    <source>
        <dbReference type="EMBL" id="RCL37732.1"/>
    </source>
</evidence>
<reference evidence="10 11" key="1">
    <citation type="journal article" date="2018" name="Microbiome">
        <title>Fine metagenomic profile of the Mediterranean stratified and mixed water columns revealed by assembly and recruitment.</title>
        <authorList>
            <person name="Haro-Moreno J.M."/>
            <person name="Lopez-Perez M."/>
            <person name="De La Torre J.R."/>
            <person name="Picazo A."/>
            <person name="Camacho A."/>
            <person name="Rodriguez-Valera F."/>
        </authorList>
    </citation>
    <scope>NUCLEOTIDE SEQUENCE [LARGE SCALE GENOMIC DNA]</scope>
    <source>
        <strain evidence="10">MED-G83</strain>
    </source>
</reference>
<evidence type="ECO:0000256" key="7">
    <source>
        <dbReference type="ARBA" id="ARBA00023204"/>
    </source>
</evidence>
<dbReference type="CDD" id="cd06445">
    <property type="entry name" value="ATase"/>
    <property type="match status" value="1"/>
</dbReference>
<keyword evidence="4 10" id="KW-0489">Methyltransferase</keyword>
<dbReference type="NCBIfam" id="TIGR00589">
    <property type="entry name" value="ogt"/>
    <property type="match status" value="1"/>
</dbReference>
<evidence type="ECO:0000256" key="5">
    <source>
        <dbReference type="ARBA" id="ARBA00022679"/>
    </source>
</evidence>
<proteinExistence type="inferred from homology"/>
<keyword evidence="5 10" id="KW-0808">Transferase</keyword>
<dbReference type="SUPFAM" id="SSF46767">
    <property type="entry name" value="Methylated DNA-protein cysteine methyltransferase, C-terminal domain"/>
    <property type="match status" value="1"/>
</dbReference>
<keyword evidence="7" id="KW-0234">DNA repair</keyword>
<gene>
    <name evidence="10" type="ORF">DBW97_04140</name>
</gene>